<keyword evidence="2" id="KW-1185">Reference proteome</keyword>
<evidence type="ECO:0000313" key="2">
    <source>
        <dbReference type="Proteomes" id="UP000538666"/>
    </source>
</evidence>
<comment type="caution">
    <text evidence="1">The sequence shown here is derived from an EMBL/GenBank/DDBJ whole genome shotgun (WGS) entry which is preliminary data.</text>
</comment>
<name>A0A841JPR2_9BACT</name>
<evidence type="ECO:0008006" key="3">
    <source>
        <dbReference type="Google" id="ProtNLM"/>
    </source>
</evidence>
<dbReference type="EMBL" id="JACHEK010000002">
    <property type="protein sequence ID" value="MBB6143313.1"/>
    <property type="molecule type" value="Genomic_DNA"/>
</dbReference>
<proteinExistence type="predicted"/>
<dbReference type="AlphaFoldDB" id="A0A841JPR2"/>
<reference evidence="1 2" key="1">
    <citation type="submission" date="2020-08" db="EMBL/GenBank/DDBJ databases">
        <title>Genomic Encyclopedia of Type Strains, Phase IV (KMG-IV): sequencing the most valuable type-strain genomes for metagenomic binning, comparative biology and taxonomic classification.</title>
        <authorList>
            <person name="Goeker M."/>
        </authorList>
    </citation>
    <scope>NUCLEOTIDE SEQUENCE [LARGE SCALE GENOMIC DNA]</scope>
    <source>
        <strain evidence="1 2">DSM 103733</strain>
    </source>
</reference>
<dbReference type="RefSeq" id="WP_231581617.1">
    <property type="nucleotide sequence ID" value="NZ_JACHEK010000002.1"/>
</dbReference>
<gene>
    <name evidence="1" type="ORF">HNQ77_001257</name>
</gene>
<protein>
    <recommendedName>
        <fullName evidence="3">Helix-turn-helix domain-containing protein</fullName>
    </recommendedName>
</protein>
<sequence length="100" mass="11302">MAGIDMPLVDDYVTDVLMRDLVGHDRRPVSFLVYLWLFAEQQRRNGPVAISYQYLAESIGVSKSSAQSAVGWLLRRKLLAVKKSSATATPVYSVQKTWKR</sequence>
<evidence type="ECO:0000313" key="1">
    <source>
        <dbReference type="EMBL" id="MBB6143313.1"/>
    </source>
</evidence>
<accession>A0A841JPR2</accession>
<organism evidence="1 2">
    <name type="scientific">Silvibacterium bohemicum</name>
    <dbReference type="NCBI Taxonomy" id="1577686"/>
    <lineage>
        <taxon>Bacteria</taxon>
        <taxon>Pseudomonadati</taxon>
        <taxon>Acidobacteriota</taxon>
        <taxon>Terriglobia</taxon>
        <taxon>Terriglobales</taxon>
        <taxon>Acidobacteriaceae</taxon>
        <taxon>Silvibacterium</taxon>
    </lineage>
</organism>
<dbReference type="Proteomes" id="UP000538666">
    <property type="component" value="Unassembled WGS sequence"/>
</dbReference>